<feature type="transmembrane region" description="Helical" evidence="5">
    <location>
        <begin position="156"/>
        <end position="175"/>
    </location>
</feature>
<evidence type="ECO:0000256" key="4">
    <source>
        <dbReference type="ARBA" id="ARBA00023136"/>
    </source>
</evidence>
<sequence length="238" mass="27387">MIIEQTLLYLLICIIIIFFSAFKQFKPTCKRFIFNTYAYVSFMILSIILIHSTILENEQLYHSLHQHVLFFVIFVISLFVLVYLLSIPASKTISKHITLIIWLLLFGSITFPITERALSLDKDVLNQIITIFIVIVVCASGIVFLKPDMVSRSWGFPLMVGLLSLILSQIIFMLFGFNREANNMISFFSVILFTLFISYDTKTAYVASNKCVEGTANYINYSLSIFLDFINLFSSLER</sequence>
<evidence type="ECO:0000256" key="2">
    <source>
        <dbReference type="ARBA" id="ARBA00022692"/>
    </source>
</evidence>
<keyword evidence="3 5" id="KW-1133">Transmembrane helix</keyword>
<evidence type="ECO:0000256" key="3">
    <source>
        <dbReference type="ARBA" id="ARBA00022989"/>
    </source>
</evidence>
<dbReference type="InterPro" id="IPR006214">
    <property type="entry name" value="Bax_inhibitor_1-related"/>
</dbReference>
<name>A0A5J6VNF9_9VIRU</name>
<feature type="transmembrane region" description="Helical" evidence="5">
    <location>
        <begin position="125"/>
        <end position="144"/>
    </location>
</feature>
<organism evidence="6">
    <name type="scientific">Megaviridae environmental sample</name>
    <dbReference type="NCBI Taxonomy" id="1737588"/>
    <lineage>
        <taxon>Viruses</taxon>
        <taxon>Varidnaviria</taxon>
        <taxon>Bamfordvirae</taxon>
        <taxon>Nucleocytoviricota</taxon>
        <taxon>Megaviricetes</taxon>
        <taxon>Imitervirales</taxon>
        <taxon>Mimiviridae</taxon>
        <taxon>environmental samples</taxon>
    </lineage>
</organism>
<dbReference type="Pfam" id="PF01027">
    <property type="entry name" value="Bax1-I"/>
    <property type="match status" value="1"/>
</dbReference>
<evidence type="ECO:0000256" key="5">
    <source>
        <dbReference type="SAM" id="Phobius"/>
    </source>
</evidence>
<proteinExistence type="predicted"/>
<dbReference type="EMBL" id="MN448295">
    <property type="protein sequence ID" value="QFG74924.1"/>
    <property type="molecule type" value="Genomic_DNA"/>
</dbReference>
<feature type="transmembrane region" description="Helical" evidence="5">
    <location>
        <begin position="67"/>
        <end position="85"/>
    </location>
</feature>
<keyword evidence="4 5" id="KW-0472">Membrane</keyword>
<dbReference type="GO" id="GO:0016020">
    <property type="term" value="C:membrane"/>
    <property type="evidence" value="ECO:0007669"/>
    <property type="project" value="UniProtKB-SubCell"/>
</dbReference>
<feature type="transmembrane region" description="Helical" evidence="5">
    <location>
        <begin position="181"/>
        <end position="199"/>
    </location>
</feature>
<feature type="transmembrane region" description="Helical" evidence="5">
    <location>
        <begin position="97"/>
        <end position="113"/>
    </location>
</feature>
<protein>
    <submittedName>
        <fullName evidence="6">Inhibitor of apoptosis-promoting</fullName>
    </submittedName>
</protein>
<feature type="transmembrane region" description="Helical" evidence="5">
    <location>
        <begin position="37"/>
        <end position="55"/>
    </location>
</feature>
<feature type="transmembrane region" description="Helical" evidence="5">
    <location>
        <begin position="6"/>
        <end position="25"/>
    </location>
</feature>
<evidence type="ECO:0000256" key="1">
    <source>
        <dbReference type="ARBA" id="ARBA00004141"/>
    </source>
</evidence>
<keyword evidence="2 5" id="KW-0812">Transmembrane</keyword>
<accession>A0A5J6VNF9</accession>
<reference evidence="6" key="1">
    <citation type="journal article" date="2019" name="Philos. Trans. R. Soc. Lond., B, Biol. Sci.">
        <title>Targeted metagenomic recovery of four divergent viruses reveals shared and distinctive characteristics of giant viruses of marine eukaryotes.</title>
        <authorList>
            <person name="Needham D.M."/>
            <person name="Poirier C."/>
            <person name="Hehenberger E."/>
            <person name="Jimenez V."/>
            <person name="Swalwell J.E."/>
            <person name="Santoro A.E."/>
            <person name="Worden A.Z."/>
        </authorList>
    </citation>
    <scope>NUCLEOTIDE SEQUENCE</scope>
    <source>
        <strain evidence="6">OPacV-421</strain>
    </source>
</reference>
<comment type="subcellular location">
    <subcellularLocation>
        <location evidence="1">Membrane</location>
        <topology evidence="1">Multi-pass membrane protein</topology>
    </subcellularLocation>
</comment>
<evidence type="ECO:0000313" key="6">
    <source>
        <dbReference type="EMBL" id="QFG74924.1"/>
    </source>
</evidence>